<dbReference type="InterPro" id="IPR000060">
    <property type="entry name" value="BCCT_transptr"/>
</dbReference>
<feature type="transmembrane region" description="Helical" evidence="9">
    <location>
        <begin position="461"/>
        <end position="478"/>
    </location>
</feature>
<feature type="region of interest" description="Disordered" evidence="8">
    <location>
        <begin position="1"/>
        <end position="23"/>
    </location>
</feature>
<feature type="transmembrane region" description="Helical" evidence="9">
    <location>
        <begin position="499"/>
        <end position="518"/>
    </location>
</feature>
<keyword evidence="5 9" id="KW-0812">Transmembrane</keyword>
<proteinExistence type="inferred from homology"/>
<dbReference type="Proteomes" id="UP000243589">
    <property type="component" value="Unassembled WGS sequence"/>
</dbReference>
<keyword evidence="4" id="KW-1003">Cell membrane</keyword>
<dbReference type="RefSeq" id="WP_062021893.1">
    <property type="nucleotide sequence ID" value="NZ_LQQC01000010.1"/>
</dbReference>
<dbReference type="InterPro" id="IPR018093">
    <property type="entry name" value="BCCT_CS"/>
</dbReference>
<feature type="transmembrane region" description="Helical" evidence="9">
    <location>
        <begin position="530"/>
        <end position="553"/>
    </location>
</feature>
<keyword evidence="11" id="KW-1185">Reference proteome</keyword>
<name>A0A150H8L8_9MICO</name>
<dbReference type="AlphaFoldDB" id="A0A150H8L8"/>
<dbReference type="NCBIfam" id="TIGR00842">
    <property type="entry name" value="bcct"/>
    <property type="match status" value="1"/>
</dbReference>
<keyword evidence="7 9" id="KW-0472">Membrane</keyword>
<evidence type="ECO:0000256" key="4">
    <source>
        <dbReference type="ARBA" id="ARBA00022475"/>
    </source>
</evidence>
<reference evidence="10 11" key="1">
    <citation type="submission" date="2016-01" db="EMBL/GenBank/DDBJ databases">
        <title>Use of Whole Genome Sequencing to ascertain that Brevibacterium massiliense (Roux, Raoult 2009) is a later heterotypic synonym of Brevibacterium ravenspurgense (Mages 2008).</title>
        <authorList>
            <person name="Bernier A.-M."/>
            <person name="Burdz T."/>
            <person name="Huynh C."/>
            <person name="Pachecho A.L."/>
            <person name="Wiebe D."/>
            <person name="Bonner C."/>
            <person name="Bernard K."/>
        </authorList>
    </citation>
    <scope>NUCLEOTIDE SEQUENCE [LARGE SCALE GENOMIC DNA]</scope>
    <source>
        <strain evidence="10 11">CCUG56047</strain>
    </source>
</reference>
<sequence>MNEKPQTAAEEKSTPPAKPQGKLDKTLRAGKKIFQPPKYPHGVHPALVPGVSIEDQRVRYGIDKPILVVVGALIVSFVAWGIAQPEVVNSVSGAMLTWTMQNLGWIFTVIAAGLLIFLLVLAFSRAGRIPLGLDGEKPEFSTGSWAAMLFAAGIGIALIFFGPYEPLLHYLEPRPDAYESGTDPAIVGGLVQTALHWGLNAWAIYAIVGLSVAYFSFRRGRVPLMSSILSFITGDSNTVGSRIIDGLAIIATLFGTAASLGIGALQIARGAQVVTGWNTAGNTIAILIIMVLTIGTIISAVSGVSKGIRLLSNTNMWLSVGLAFFFLIVGPTAFLLNVVPGVVIDYVGELPTMLARNMSEGEDTEAFLTDWTIFYWAWWVSWSPFVGIFTAKISRGRTIRQFVMGVLLIPSSIIVLAFTILGGTAIYLEHTAGAITGGTGEMPAPEETIFIVLDHLPGGQIVAPLLMFMLAIFFITTADSASLVNSQLAQKGNPFPRRGVTVFWSLCMAGIAVVILLTGGDDALQGLQNLIVITALPFSVIIVLMCVGLWKALRSDPRTYRQNYQRKVLDNAVRYGLENYGDNFAVKVEQTEPNSEYSAGYGFDSTSEEATDWYQRTDSEGNPVPYDYETGEYLDPHGQLDFMTKEQRRERAKIEKEARKRAKRMNKRSSKR</sequence>
<dbReference type="PATRIC" id="fig|479117.4.peg.1477"/>
<evidence type="ECO:0000313" key="11">
    <source>
        <dbReference type="Proteomes" id="UP000243589"/>
    </source>
</evidence>
<keyword evidence="6 9" id="KW-1133">Transmembrane helix</keyword>
<feature type="compositionally biased region" description="Basic and acidic residues" evidence="8">
    <location>
        <begin position="646"/>
        <end position="658"/>
    </location>
</feature>
<evidence type="ECO:0000256" key="2">
    <source>
        <dbReference type="ARBA" id="ARBA00005658"/>
    </source>
</evidence>
<feature type="compositionally biased region" description="Basic residues" evidence="8">
    <location>
        <begin position="659"/>
        <end position="672"/>
    </location>
</feature>
<evidence type="ECO:0000256" key="5">
    <source>
        <dbReference type="ARBA" id="ARBA00022692"/>
    </source>
</evidence>
<evidence type="ECO:0000256" key="9">
    <source>
        <dbReference type="SAM" id="Phobius"/>
    </source>
</evidence>
<feature type="region of interest" description="Disordered" evidence="8">
    <location>
        <begin position="646"/>
        <end position="672"/>
    </location>
</feature>
<comment type="similarity">
    <text evidence="2">Belongs to the BCCT transporter (TC 2.A.15) family.</text>
</comment>
<feature type="transmembrane region" description="Helical" evidence="9">
    <location>
        <begin position="66"/>
        <end position="83"/>
    </location>
</feature>
<dbReference type="PROSITE" id="PS01303">
    <property type="entry name" value="BCCT"/>
    <property type="match status" value="1"/>
</dbReference>
<evidence type="ECO:0000256" key="3">
    <source>
        <dbReference type="ARBA" id="ARBA00022448"/>
    </source>
</evidence>
<evidence type="ECO:0000313" key="10">
    <source>
        <dbReference type="EMBL" id="KXZ58442.1"/>
    </source>
</evidence>
<evidence type="ECO:0000256" key="1">
    <source>
        <dbReference type="ARBA" id="ARBA00004651"/>
    </source>
</evidence>
<keyword evidence="3" id="KW-0813">Transport</keyword>
<evidence type="ECO:0000256" key="7">
    <source>
        <dbReference type="ARBA" id="ARBA00023136"/>
    </source>
</evidence>
<evidence type="ECO:0000256" key="6">
    <source>
        <dbReference type="ARBA" id="ARBA00022989"/>
    </source>
</evidence>
<dbReference type="PANTHER" id="PTHR30047:SF7">
    <property type="entry name" value="HIGH-AFFINITY CHOLINE TRANSPORT PROTEIN"/>
    <property type="match status" value="1"/>
</dbReference>
<organism evidence="10 11">
    <name type="scientific">Brevibacterium ravenspurgense</name>
    <dbReference type="NCBI Taxonomy" id="479117"/>
    <lineage>
        <taxon>Bacteria</taxon>
        <taxon>Bacillati</taxon>
        <taxon>Actinomycetota</taxon>
        <taxon>Actinomycetes</taxon>
        <taxon>Micrococcales</taxon>
        <taxon>Brevibacteriaceae</taxon>
        <taxon>Brevibacterium</taxon>
    </lineage>
</organism>
<dbReference type="Pfam" id="PF02028">
    <property type="entry name" value="BCCT"/>
    <property type="match status" value="1"/>
</dbReference>
<feature type="transmembrane region" description="Helical" evidence="9">
    <location>
        <begin position="373"/>
        <end position="391"/>
    </location>
</feature>
<feature type="transmembrane region" description="Helical" evidence="9">
    <location>
        <begin position="199"/>
        <end position="217"/>
    </location>
</feature>
<accession>A0A150H8L8</accession>
<gene>
    <name evidence="10" type="primary">betP</name>
    <name evidence="10" type="ORF">Bravens_01491</name>
</gene>
<dbReference type="GO" id="GO:0005886">
    <property type="term" value="C:plasma membrane"/>
    <property type="evidence" value="ECO:0007669"/>
    <property type="project" value="UniProtKB-SubCell"/>
</dbReference>
<comment type="caution">
    <text evidence="10">The sequence shown here is derived from an EMBL/GenBank/DDBJ whole genome shotgun (WGS) entry which is preliminary data.</text>
</comment>
<feature type="transmembrane region" description="Helical" evidence="9">
    <location>
        <begin position="103"/>
        <end position="124"/>
    </location>
</feature>
<feature type="compositionally biased region" description="Basic and acidic residues" evidence="8">
    <location>
        <begin position="1"/>
        <end position="13"/>
    </location>
</feature>
<evidence type="ECO:0000256" key="8">
    <source>
        <dbReference type="SAM" id="MobiDB-lite"/>
    </source>
</evidence>
<dbReference type="PANTHER" id="PTHR30047">
    <property type="entry name" value="HIGH-AFFINITY CHOLINE TRANSPORT PROTEIN-RELATED"/>
    <property type="match status" value="1"/>
</dbReference>
<dbReference type="EMBL" id="LQQC01000010">
    <property type="protein sequence ID" value="KXZ58442.1"/>
    <property type="molecule type" value="Genomic_DNA"/>
</dbReference>
<protein>
    <submittedName>
        <fullName evidence="10">Glycine betaine transporter BetP</fullName>
    </submittedName>
</protein>
<feature type="transmembrane region" description="Helical" evidence="9">
    <location>
        <begin position="145"/>
        <end position="164"/>
    </location>
</feature>
<feature type="transmembrane region" description="Helical" evidence="9">
    <location>
        <begin position="247"/>
        <end position="268"/>
    </location>
</feature>
<dbReference type="GO" id="GO:0022857">
    <property type="term" value="F:transmembrane transporter activity"/>
    <property type="evidence" value="ECO:0007669"/>
    <property type="project" value="InterPro"/>
</dbReference>
<feature type="transmembrane region" description="Helical" evidence="9">
    <location>
        <begin position="316"/>
        <end position="336"/>
    </location>
</feature>
<comment type="subcellular location">
    <subcellularLocation>
        <location evidence="1">Cell membrane</location>
        <topology evidence="1">Multi-pass membrane protein</topology>
    </subcellularLocation>
</comment>
<feature type="transmembrane region" description="Helical" evidence="9">
    <location>
        <begin position="403"/>
        <end position="428"/>
    </location>
</feature>
<feature type="transmembrane region" description="Helical" evidence="9">
    <location>
        <begin position="280"/>
        <end position="304"/>
    </location>
</feature>